<dbReference type="RefSeq" id="XP_009262009.1">
    <property type="nucleotide sequence ID" value="XM_009263734.1"/>
</dbReference>
<dbReference type="OrthoDB" id="3473305at2759"/>
<dbReference type="eggNOG" id="ENOG502RJ5I">
    <property type="taxonomic scope" value="Eukaryota"/>
</dbReference>
<keyword evidence="3" id="KW-1185">Reference proteome</keyword>
<proteinExistence type="predicted"/>
<gene>
    <name evidence="2" type="ORF">FPSE_10617</name>
</gene>
<evidence type="ECO:0000313" key="3">
    <source>
        <dbReference type="Proteomes" id="UP000007978"/>
    </source>
</evidence>
<organism evidence="2 3">
    <name type="scientific">Fusarium pseudograminearum (strain CS3096)</name>
    <name type="common">Wheat and barley crown-rot fungus</name>
    <dbReference type="NCBI Taxonomy" id="1028729"/>
    <lineage>
        <taxon>Eukaryota</taxon>
        <taxon>Fungi</taxon>
        <taxon>Dikarya</taxon>
        <taxon>Ascomycota</taxon>
        <taxon>Pezizomycotina</taxon>
        <taxon>Sordariomycetes</taxon>
        <taxon>Hypocreomycetidae</taxon>
        <taxon>Hypocreales</taxon>
        <taxon>Nectriaceae</taxon>
        <taxon>Fusarium</taxon>
    </lineage>
</organism>
<dbReference type="PANTHER" id="PTHR35910:SF6">
    <property type="entry name" value="2EXR DOMAIN-CONTAINING PROTEIN"/>
    <property type="match status" value="1"/>
</dbReference>
<feature type="domain" description="2EXR" evidence="1">
    <location>
        <begin position="22"/>
        <end position="121"/>
    </location>
</feature>
<evidence type="ECO:0000313" key="2">
    <source>
        <dbReference type="EMBL" id="EKJ69186.1"/>
    </source>
</evidence>
<evidence type="ECO:0000259" key="1">
    <source>
        <dbReference type="Pfam" id="PF20150"/>
    </source>
</evidence>
<comment type="caution">
    <text evidence="2">The sequence shown here is derived from an EMBL/GenBank/DDBJ whole genome shotgun (WGS) entry which is preliminary data.</text>
</comment>
<dbReference type="EMBL" id="AFNW01000354">
    <property type="protein sequence ID" value="EKJ69186.1"/>
    <property type="molecule type" value="Genomic_DNA"/>
</dbReference>
<dbReference type="Pfam" id="PF20150">
    <property type="entry name" value="2EXR"/>
    <property type="match status" value="1"/>
</dbReference>
<dbReference type="InterPro" id="IPR045518">
    <property type="entry name" value="2EXR"/>
</dbReference>
<name>K3UCK4_FUSPC</name>
<protein>
    <recommendedName>
        <fullName evidence="1">2EXR domain-containing protein</fullName>
    </recommendedName>
</protein>
<accession>K3UCK4</accession>
<sequence>MSIEAGWRDLFLGIENPPAQTFTLFSQLPTEIRLLIWNAALPPRQQDVHTAYNIWQSDWTNKRNYRLLQVPGAPIGLLRTCYESREVALAAGSYLKLSYTLWFLIPWPHDELIWVSKDVKTLMMPINIDAFSRITHYPKSIKSVAKLLATKSWLYTTSRILESTKRQHNIRTILNGIMWIPFRYSVGNNSETHPCVGSETAVVPLDDPKMMEYLTSAFESHAVMTLRERLPRACYRKSARNFFAFAKYRKRYLDNKQRFRLPEGIILKGAIVFGRPHSFDCRQLEQFLRVMDTFVCRSEDEEDVEEWDAGMHHGANGIVFQHWDSTYRRMIRDLIEE</sequence>
<dbReference type="GeneID" id="20369234"/>
<reference evidence="2 3" key="1">
    <citation type="journal article" date="2012" name="PLoS Pathog.">
        <title>Comparative pathogenomics reveals horizontally acquired novel virulence genes in fungi infecting cereal hosts.</title>
        <authorList>
            <person name="Gardiner D.M."/>
            <person name="McDonald M.C."/>
            <person name="Covarelli L."/>
            <person name="Solomon P.S."/>
            <person name="Rusu A.G."/>
            <person name="Marshall M."/>
            <person name="Kazan K."/>
            <person name="Chakraborty S."/>
            <person name="McDonald B.A."/>
            <person name="Manners J.M."/>
        </authorList>
    </citation>
    <scope>NUCLEOTIDE SEQUENCE [LARGE SCALE GENOMIC DNA]</scope>
    <source>
        <strain evidence="2 3">CS3096</strain>
    </source>
</reference>
<dbReference type="PANTHER" id="PTHR35910">
    <property type="entry name" value="2EXR DOMAIN-CONTAINING PROTEIN"/>
    <property type="match status" value="1"/>
</dbReference>
<dbReference type="HOGENOM" id="CLU_823968_0_0_1"/>
<dbReference type="KEGG" id="fpu:FPSE_10617"/>
<dbReference type="Proteomes" id="UP000007978">
    <property type="component" value="Chromosome 2"/>
</dbReference>
<dbReference type="AlphaFoldDB" id="K3UCK4"/>